<dbReference type="Gene3D" id="1.25.10.10">
    <property type="entry name" value="Leucine-rich Repeat Variant"/>
    <property type="match status" value="1"/>
</dbReference>
<dbReference type="InterPro" id="IPR011989">
    <property type="entry name" value="ARM-like"/>
</dbReference>
<gene>
    <name evidence="1" type="ORF">SAMN05421637_0135</name>
</gene>
<evidence type="ECO:0000313" key="1">
    <source>
        <dbReference type="EMBL" id="SEI83356.1"/>
    </source>
</evidence>
<dbReference type="RefSeq" id="WP_042212234.1">
    <property type="nucleotide sequence ID" value="NZ_BBLU01000001.1"/>
</dbReference>
<protein>
    <recommendedName>
        <fullName evidence="3">Leucine rich repeat variant</fullName>
    </recommendedName>
</protein>
<accession>A0A1H6TVW4</accession>
<sequence length="276" mass="29977">MDTQDLGGAPTITMDRERVVHAAQETVESHSCGTCATGRVCDTIFFAAAVVELNHDLRLTAEASTTDEGIQRAHESGRVEAVAQALAVLGRTEGQYRAEADGDTSHLSFALAEALRSTALVIRSEVRNPTSRTALEIMARAEEAFELAEYVRDVSTRYQDQTDVAEALSSVAGDIEKGTEGVNRLQRATDISTPVEELAALARDNDADVRWWVAQNPSTSVETLSSAVMTERHPQVLIALLQNPALPTDRVRLFIEFSHHDVAAAARRRLGDPSAR</sequence>
<evidence type="ECO:0008006" key="3">
    <source>
        <dbReference type="Google" id="ProtNLM"/>
    </source>
</evidence>
<evidence type="ECO:0000313" key="2">
    <source>
        <dbReference type="Proteomes" id="UP000183315"/>
    </source>
</evidence>
<reference evidence="2" key="1">
    <citation type="submission" date="2016-10" db="EMBL/GenBank/DDBJ databases">
        <authorList>
            <person name="Varghese N."/>
        </authorList>
    </citation>
    <scope>NUCLEOTIDE SEQUENCE [LARGE SCALE GENOMIC DNA]</scope>
    <source>
        <strain evidence="2">DSM 24868</strain>
    </source>
</reference>
<name>A0A1H6TVW4_9MICO</name>
<organism evidence="1 2">
    <name type="scientific">Demequina mangrovi</name>
    <dbReference type="NCBI Taxonomy" id="1043493"/>
    <lineage>
        <taxon>Bacteria</taxon>
        <taxon>Bacillati</taxon>
        <taxon>Actinomycetota</taxon>
        <taxon>Actinomycetes</taxon>
        <taxon>Micrococcales</taxon>
        <taxon>Demequinaceae</taxon>
        <taxon>Demequina</taxon>
    </lineage>
</organism>
<dbReference type="STRING" id="1043493.SAMN05421637_0135"/>
<dbReference type="EMBL" id="FNZI01000001">
    <property type="protein sequence ID" value="SEI83356.1"/>
    <property type="molecule type" value="Genomic_DNA"/>
</dbReference>
<keyword evidence="2" id="KW-1185">Reference proteome</keyword>
<dbReference type="AlphaFoldDB" id="A0A1H6TVW4"/>
<dbReference type="OrthoDB" id="5139897at2"/>
<proteinExistence type="predicted"/>
<dbReference type="Proteomes" id="UP000183315">
    <property type="component" value="Unassembled WGS sequence"/>
</dbReference>